<proteinExistence type="predicted"/>
<dbReference type="EMBL" id="MT144609">
    <property type="protein sequence ID" value="QJA43598.1"/>
    <property type="molecule type" value="Genomic_DNA"/>
</dbReference>
<organism evidence="2">
    <name type="scientific">viral metagenome</name>
    <dbReference type="NCBI Taxonomy" id="1070528"/>
    <lineage>
        <taxon>unclassified sequences</taxon>
        <taxon>metagenomes</taxon>
        <taxon>organismal metagenomes</taxon>
    </lineage>
</organism>
<feature type="transmembrane region" description="Helical" evidence="1">
    <location>
        <begin position="7"/>
        <end position="24"/>
    </location>
</feature>
<dbReference type="AlphaFoldDB" id="A0A6H1Z7T2"/>
<sequence>MRYVKLGIVGAVIGGFAGWIIHTFEPTSTITPLEYTLGFAIIGAIVINLTALMVGSN</sequence>
<evidence type="ECO:0000313" key="3">
    <source>
        <dbReference type="EMBL" id="QJA65046.1"/>
    </source>
</evidence>
<dbReference type="EMBL" id="MT142478">
    <property type="protein sequence ID" value="QJA82083.1"/>
    <property type="molecule type" value="Genomic_DNA"/>
</dbReference>
<evidence type="ECO:0000313" key="4">
    <source>
        <dbReference type="EMBL" id="QJA82083.1"/>
    </source>
</evidence>
<keyword evidence="1" id="KW-1133">Transmembrane helix</keyword>
<gene>
    <name evidence="4" type="ORF">MM415A00447_0029</name>
    <name evidence="3" type="ORF">MM415B00439_0002</name>
    <name evidence="2" type="ORF">TM448B00310_0035</name>
</gene>
<keyword evidence="1" id="KW-0812">Transmembrane</keyword>
<accession>A0A6H1Z7T2</accession>
<feature type="transmembrane region" description="Helical" evidence="1">
    <location>
        <begin position="36"/>
        <end position="55"/>
    </location>
</feature>
<evidence type="ECO:0000313" key="2">
    <source>
        <dbReference type="EMBL" id="QJA43598.1"/>
    </source>
</evidence>
<dbReference type="EMBL" id="MT141531">
    <property type="protein sequence ID" value="QJA65046.1"/>
    <property type="molecule type" value="Genomic_DNA"/>
</dbReference>
<protein>
    <submittedName>
        <fullName evidence="2">Uncharacterized protein</fullName>
    </submittedName>
</protein>
<reference evidence="2" key="1">
    <citation type="submission" date="2020-03" db="EMBL/GenBank/DDBJ databases">
        <title>The deep terrestrial virosphere.</title>
        <authorList>
            <person name="Holmfeldt K."/>
            <person name="Nilsson E."/>
            <person name="Simone D."/>
            <person name="Lopez-Fernandez M."/>
            <person name="Wu X."/>
            <person name="de Brujin I."/>
            <person name="Lundin D."/>
            <person name="Andersson A."/>
            <person name="Bertilsson S."/>
            <person name="Dopson M."/>
        </authorList>
    </citation>
    <scope>NUCLEOTIDE SEQUENCE</scope>
    <source>
        <strain evidence="4">MM415A00447</strain>
        <strain evidence="3">MM415B00439</strain>
        <strain evidence="2">TM448B00310</strain>
    </source>
</reference>
<evidence type="ECO:0000256" key="1">
    <source>
        <dbReference type="SAM" id="Phobius"/>
    </source>
</evidence>
<name>A0A6H1Z7T2_9ZZZZ</name>
<keyword evidence="1" id="KW-0472">Membrane</keyword>